<gene>
    <name evidence="4" type="ORF">C1875_05380</name>
</gene>
<evidence type="ECO:0000259" key="3">
    <source>
        <dbReference type="PROSITE" id="PS51866"/>
    </source>
</evidence>
<dbReference type="Proteomes" id="UP000253970">
    <property type="component" value="Unassembled WGS sequence"/>
</dbReference>
<dbReference type="EMBL" id="PPTU01000006">
    <property type="protein sequence ID" value="RDB71617.1"/>
    <property type="molecule type" value="Genomic_DNA"/>
</dbReference>
<keyword evidence="1 2" id="KW-0500">Molybdenum</keyword>
<evidence type="ECO:0000313" key="5">
    <source>
        <dbReference type="Proteomes" id="UP000253970"/>
    </source>
</evidence>
<dbReference type="Pfam" id="PF03459">
    <property type="entry name" value="TOBE"/>
    <property type="match status" value="2"/>
</dbReference>
<evidence type="ECO:0000313" key="4">
    <source>
        <dbReference type="EMBL" id="RDB71617.1"/>
    </source>
</evidence>
<evidence type="ECO:0000256" key="2">
    <source>
        <dbReference type="PROSITE-ProRule" id="PRU01213"/>
    </source>
</evidence>
<dbReference type="InterPro" id="IPR004606">
    <property type="entry name" value="Mop_domain"/>
</dbReference>
<dbReference type="Gene3D" id="2.40.50.100">
    <property type="match status" value="2"/>
</dbReference>
<dbReference type="PANTHER" id="PTHR30432">
    <property type="entry name" value="TRANSCRIPTIONAL REGULATOR MODE"/>
    <property type="match status" value="1"/>
</dbReference>
<comment type="caution">
    <text evidence="4">The sequence shown here is derived from an EMBL/GenBank/DDBJ whole genome shotgun (WGS) entry which is preliminary data.</text>
</comment>
<dbReference type="NCBIfam" id="TIGR00638">
    <property type="entry name" value="Mop"/>
    <property type="match status" value="2"/>
</dbReference>
<dbReference type="PANTHER" id="PTHR30432:SF1">
    <property type="entry name" value="DNA-BINDING TRANSCRIPTIONAL DUAL REGULATOR MODE"/>
    <property type="match status" value="1"/>
</dbReference>
<protein>
    <submittedName>
        <fullName evidence="4">Transporter</fullName>
    </submittedName>
</protein>
<dbReference type="AlphaFoldDB" id="A0A369MHZ8"/>
<organism evidence="4 5">
    <name type="scientific">Eggerthella lenta</name>
    <name type="common">Eubacterium lentum</name>
    <dbReference type="NCBI Taxonomy" id="84112"/>
    <lineage>
        <taxon>Bacteria</taxon>
        <taxon>Bacillati</taxon>
        <taxon>Actinomycetota</taxon>
        <taxon>Coriobacteriia</taxon>
        <taxon>Eggerthellales</taxon>
        <taxon>Eggerthellaceae</taxon>
        <taxon>Eggerthella</taxon>
    </lineage>
</organism>
<proteinExistence type="predicted"/>
<sequence>MKISARNQLKGTVSAIAEGAVNGVVSIDLGSTMVKADITMEAINDLGLKEGTDAMAIIKASNVMFAAGSERIQGISARNQIAGTIASVKKGAVNGHVTIETPEGARIMGSITNEAIEDLGLAEGAAALAIVKSTDVIVGVE</sequence>
<dbReference type="InterPro" id="IPR051815">
    <property type="entry name" value="Molybdate_resp_trans_reg"/>
</dbReference>
<dbReference type="SUPFAM" id="SSF50331">
    <property type="entry name" value="MOP-like"/>
    <property type="match status" value="2"/>
</dbReference>
<feature type="domain" description="Mop" evidence="3">
    <location>
        <begin position="2"/>
        <end position="67"/>
    </location>
</feature>
<accession>A0A369MHZ8</accession>
<feature type="domain" description="Mop" evidence="3">
    <location>
        <begin position="74"/>
        <end position="140"/>
    </location>
</feature>
<dbReference type="PROSITE" id="PS51866">
    <property type="entry name" value="MOP"/>
    <property type="match status" value="2"/>
</dbReference>
<reference evidence="4 5" key="1">
    <citation type="journal article" date="2018" name="Elife">
        <title>Discovery and characterization of a prevalent human gut bacterial enzyme sufficient for the inactivation of a family of plant toxins.</title>
        <authorList>
            <person name="Koppel N."/>
            <person name="Bisanz J.E."/>
            <person name="Pandelia M.E."/>
            <person name="Turnbaugh P.J."/>
            <person name="Balskus E.P."/>
        </authorList>
    </citation>
    <scope>NUCLEOTIDE SEQUENCE [LARGE SCALE GENOMIC DNA]</scope>
    <source>
        <strain evidence="4 5">W1 BHI 6</strain>
    </source>
</reference>
<dbReference type="InterPro" id="IPR005116">
    <property type="entry name" value="Transp-assoc_OB_typ1"/>
</dbReference>
<name>A0A369MHZ8_EGGLN</name>
<dbReference type="GO" id="GO:0015689">
    <property type="term" value="P:molybdate ion transport"/>
    <property type="evidence" value="ECO:0007669"/>
    <property type="project" value="InterPro"/>
</dbReference>
<dbReference type="InterPro" id="IPR008995">
    <property type="entry name" value="Mo/tungstate-bd_C_term_dom"/>
</dbReference>
<dbReference type="RefSeq" id="WP_114533402.1">
    <property type="nucleotide sequence ID" value="NZ_JAQDVM010000001.1"/>
</dbReference>
<evidence type="ECO:0000256" key="1">
    <source>
        <dbReference type="ARBA" id="ARBA00022505"/>
    </source>
</evidence>